<keyword evidence="2" id="KW-1133">Transmembrane helix</keyword>
<keyword evidence="2" id="KW-0472">Membrane</keyword>
<reference evidence="4 5" key="1">
    <citation type="submission" date="2019-07" db="EMBL/GenBank/DDBJ databases">
        <title>R&amp;d 2014.</title>
        <authorList>
            <person name="Klenk H.-P."/>
        </authorList>
    </citation>
    <scope>NUCLEOTIDE SEQUENCE [LARGE SCALE GENOMIC DNA]</scope>
    <source>
        <strain evidence="4 5">DSM 45764</strain>
    </source>
</reference>
<dbReference type="EMBL" id="VLKF01000001">
    <property type="protein sequence ID" value="TWH71638.1"/>
    <property type="molecule type" value="Genomic_DNA"/>
</dbReference>
<feature type="transmembrane region" description="Helical" evidence="2">
    <location>
        <begin position="57"/>
        <end position="76"/>
    </location>
</feature>
<keyword evidence="2" id="KW-0812">Transmembrane</keyword>
<feature type="compositionally biased region" description="Pro residues" evidence="1">
    <location>
        <begin position="1"/>
        <end position="11"/>
    </location>
</feature>
<dbReference type="Pfam" id="PF20177">
    <property type="entry name" value="DUF6542"/>
    <property type="match status" value="1"/>
</dbReference>
<dbReference type="InterPro" id="IPR046672">
    <property type="entry name" value="DUF6542"/>
</dbReference>
<evidence type="ECO:0000313" key="5">
    <source>
        <dbReference type="Proteomes" id="UP000321490"/>
    </source>
</evidence>
<gene>
    <name evidence="4" type="ORF">JD78_00136</name>
</gene>
<feature type="domain" description="DUF6542" evidence="3">
    <location>
        <begin position="31"/>
        <end position="145"/>
    </location>
</feature>
<keyword evidence="5" id="KW-1185">Reference proteome</keyword>
<evidence type="ECO:0000256" key="2">
    <source>
        <dbReference type="SAM" id="Phobius"/>
    </source>
</evidence>
<protein>
    <recommendedName>
        <fullName evidence="3">DUF6542 domain-containing protein</fullName>
    </recommendedName>
</protein>
<feature type="region of interest" description="Disordered" evidence="1">
    <location>
        <begin position="1"/>
        <end position="29"/>
    </location>
</feature>
<dbReference type="RefSeq" id="WP_166520885.1">
    <property type="nucleotide sequence ID" value="NZ_VLKF01000001.1"/>
</dbReference>
<feature type="transmembrane region" description="Helical" evidence="2">
    <location>
        <begin position="123"/>
        <end position="142"/>
    </location>
</feature>
<evidence type="ECO:0000313" key="4">
    <source>
        <dbReference type="EMBL" id="TWH71638.1"/>
    </source>
</evidence>
<feature type="transmembrane region" description="Helical" evidence="2">
    <location>
        <begin position="33"/>
        <end position="51"/>
    </location>
</feature>
<name>A0A562IL75_9ACTN</name>
<feature type="compositionally biased region" description="Low complexity" evidence="1">
    <location>
        <begin position="16"/>
        <end position="29"/>
    </location>
</feature>
<dbReference type="Proteomes" id="UP000321490">
    <property type="component" value="Unassembled WGS sequence"/>
</dbReference>
<feature type="transmembrane region" description="Helical" evidence="2">
    <location>
        <begin position="83"/>
        <end position="103"/>
    </location>
</feature>
<dbReference type="AlphaFoldDB" id="A0A562IL75"/>
<accession>A0A562IL75</accession>
<evidence type="ECO:0000256" key="1">
    <source>
        <dbReference type="SAM" id="MobiDB-lite"/>
    </source>
</evidence>
<evidence type="ECO:0000259" key="3">
    <source>
        <dbReference type="Pfam" id="PF20177"/>
    </source>
</evidence>
<sequence length="145" mass="14647">MAPQRRTPPPEAPRRGGSSTAGRPAPAAGPRTPGLVAVLGAFLVTLVAAAADSYIGIGLGTITLAALTVSSGFAALVVRRRDLVTVLVSPPLVFIGVALLNIVLAPSATFTLPTLATLLVRGFPAMAIATGAAVAVSLFRLVTRR</sequence>
<proteinExistence type="predicted"/>
<organism evidence="4 5">
    <name type="scientific">Modestobacter roseus</name>
    <dbReference type="NCBI Taxonomy" id="1181884"/>
    <lineage>
        <taxon>Bacteria</taxon>
        <taxon>Bacillati</taxon>
        <taxon>Actinomycetota</taxon>
        <taxon>Actinomycetes</taxon>
        <taxon>Geodermatophilales</taxon>
        <taxon>Geodermatophilaceae</taxon>
        <taxon>Modestobacter</taxon>
    </lineage>
</organism>
<comment type="caution">
    <text evidence="4">The sequence shown here is derived from an EMBL/GenBank/DDBJ whole genome shotgun (WGS) entry which is preliminary data.</text>
</comment>